<accession>A0AAC9P9X3</accession>
<protein>
    <recommendedName>
        <fullName evidence="4">Secreted protein</fullName>
    </recommendedName>
</protein>
<name>A0AAC9P9X3_9PROT</name>
<evidence type="ECO:0000313" key="3">
    <source>
        <dbReference type="Proteomes" id="UP000182373"/>
    </source>
</evidence>
<dbReference type="EMBL" id="CP018191">
    <property type="protein sequence ID" value="APH55609.1"/>
    <property type="molecule type" value="Genomic_DNA"/>
</dbReference>
<dbReference type="NCBIfam" id="NF035933">
    <property type="entry name" value="ESAT6_1"/>
    <property type="match status" value="1"/>
</dbReference>
<feature type="chain" id="PRO_5042225457" description="Secreted protein" evidence="1">
    <location>
        <begin position="24"/>
        <end position="145"/>
    </location>
</feature>
<dbReference type="AlphaFoldDB" id="A0AAC9P9X3"/>
<dbReference type="RefSeq" id="WP_081369004.1">
    <property type="nucleotide sequence ID" value="NZ_CP018191.1"/>
</dbReference>
<keyword evidence="1" id="KW-0732">Signal</keyword>
<sequence length="145" mass="15061">MTLTRHVLPAFVAGLFSIGVAQAADAPSAAPAAPAPVADMKVVRLAAANQLGVLEYCQSRGDIGAETLDIQRKIIAMLPPPADAGEAAAEQTGKAGTVSMGGQTISIEDAAKRQQTTPTALCKQMEIMLKQNMAQMNSQMNGLKK</sequence>
<evidence type="ECO:0008006" key="4">
    <source>
        <dbReference type="Google" id="ProtNLM"/>
    </source>
</evidence>
<organism evidence="2 3">
    <name type="scientific">Granulibacter bethesdensis</name>
    <dbReference type="NCBI Taxonomy" id="364410"/>
    <lineage>
        <taxon>Bacteria</taxon>
        <taxon>Pseudomonadati</taxon>
        <taxon>Pseudomonadota</taxon>
        <taxon>Alphaproteobacteria</taxon>
        <taxon>Acetobacterales</taxon>
        <taxon>Acetobacteraceae</taxon>
        <taxon>Granulibacter</taxon>
    </lineage>
</organism>
<feature type="signal peptide" evidence="1">
    <location>
        <begin position="1"/>
        <end position="23"/>
    </location>
</feature>
<reference evidence="3" key="1">
    <citation type="submission" date="2016-11" db="EMBL/GenBank/DDBJ databases">
        <title>Comparative genomic and phenotypic analysis of Granulibacter bethesdensis clinical isolates from patients with chronic granulomatous disease.</title>
        <authorList>
            <person name="Zarember K.A."/>
            <person name="Porcella S.F."/>
            <person name="Chu J."/>
            <person name="Ding L."/>
            <person name="Dahlstrom E."/>
            <person name="Barbian K."/>
            <person name="Martens C."/>
            <person name="Sykora L."/>
            <person name="Kramer S."/>
            <person name="Pettinato A.M."/>
            <person name="Hong H."/>
            <person name="Wald G."/>
            <person name="Berg L.J."/>
            <person name="Rogge L.S."/>
            <person name="Greenberg D.E."/>
            <person name="Falcone E.L."/>
            <person name="Neves J.F."/>
            <person name="Simoes M.J."/>
            <person name="Casal M."/>
            <person name="Rodriguez-Lopez F.C."/>
            <person name="Zelazny A."/>
            <person name="Gallin J.I."/>
            <person name="Holland S.M."/>
        </authorList>
    </citation>
    <scope>NUCLEOTIDE SEQUENCE [LARGE SCALE GENOMIC DNA]</scope>
    <source>
        <strain evidence="3">NIH9.1</strain>
    </source>
</reference>
<proteinExistence type="predicted"/>
<dbReference type="Proteomes" id="UP000182373">
    <property type="component" value="Chromosome"/>
</dbReference>
<evidence type="ECO:0000256" key="1">
    <source>
        <dbReference type="SAM" id="SignalP"/>
    </source>
</evidence>
<evidence type="ECO:0000313" key="2">
    <source>
        <dbReference type="EMBL" id="APH55609.1"/>
    </source>
</evidence>
<gene>
    <name evidence="2" type="ORF">GbCGDNIH9_2282</name>
</gene>